<evidence type="ECO:0000256" key="1">
    <source>
        <dbReference type="SAM" id="MobiDB-lite"/>
    </source>
</evidence>
<gene>
    <name evidence="2" type="ORF">JKP88DRAFT_248192</name>
</gene>
<dbReference type="EMBL" id="JAFCMP010000516">
    <property type="protein sequence ID" value="KAG5178310.1"/>
    <property type="molecule type" value="Genomic_DNA"/>
</dbReference>
<dbReference type="Proteomes" id="UP000664859">
    <property type="component" value="Unassembled WGS sequence"/>
</dbReference>
<accession>A0A835YRH3</accession>
<dbReference type="OrthoDB" id="206288at2759"/>
<feature type="compositionally biased region" description="Pro residues" evidence="1">
    <location>
        <begin position="37"/>
        <end position="48"/>
    </location>
</feature>
<reference evidence="2" key="1">
    <citation type="submission" date="2021-02" db="EMBL/GenBank/DDBJ databases">
        <title>First Annotated Genome of the Yellow-green Alga Tribonema minus.</title>
        <authorList>
            <person name="Mahan K.M."/>
        </authorList>
    </citation>
    <scope>NUCLEOTIDE SEQUENCE</scope>
    <source>
        <strain evidence="2">UTEX B ZZ1240</strain>
    </source>
</reference>
<protein>
    <submittedName>
        <fullName evidence="2">Uncharacterized protein</fullName>
    </submittedName>
</protein>
<name>A0A835YRH3_9STRA</name>
<feature type="region of interest" description="Disordered" evidence="1">
    <location>
        <begin position="21"/>
        <end position="53"/>
    </location>
</feature>
<evidence type="ECO:0000313" key="3">
    <source>
        <dbReference type="Proteomes" id="UP000664859"/>
    </source>
</evidence>
<comment type="caution">
    <text evidence="2">The sequence shown here is derived from an EMBL/GenBank/DDBJ whole genome shotgun (WGS) entry which is preliminary data.</text>
</comment>
<sequence length="678" mass="75659">MPVDAVRRNADGSRLHLLLQALQQSSSTEQEQQAPASSPPPPPPPPPRCVGRKRAWDGTAFGPWETLVAPPAGSKGPGKCPSVMINLNRGGRILFWPGLVDEARRKILHEAVQNCIYQKQAAQMRELWGEDTKAHRYHGLCMRCQPISTFPGEIRVVCVVVQAYQARPLHFRPKLSVADGGRPLEVGDEEVQLFPQQGDAYDFDGASQRTAATINLKRGGRILFWPEVMSHDSCALLRDTIGRCTGYRECASGMYVQPKGARVPRGDAAANRSYLYSGLCLRCQPIVAYPEMEQLKRKAEQSFGETFNLDVDVLVYRDGDDSYCWRSDNAQGETRVMCFVVEAYSTRPVLFRPKQSVADGGHPLEVGDEEIQLLPLQGDAYDFDGASQCPSVMINLNRGGRILFWPGLVEEERRRQLQEAMLRCAAYRQYTFGMYLEPRVHVLLGDDTTKGYLYHGVSLQCQPIRDFPCKPLQMRAERWLFVRLLENAHPRLMAALQQRRYMRQYPDAVRQSSSSCGEIIAYAVEVDFGSGETLVVCLVVESEEARPLHFRPKLCVADGGRPLEVGDEEVQLFPQQGDAYDFDGASQTGMPCSGAARLLRAHEVGVGGAPLRMHFKRGAHSPCCGACPYDAQQALRVRNNAPRALRCAHRLRVRVQQALNALKLSQQRSAQSLSFKKG</sequence>
<keyword evidence="3" id="KW-1185">Reference proteome</keyword>
<evidence type="ECO:0000313" key="2">
    <source>
        <dbReference type="EMBL" id="KAG5178310.1"/>
    </source>
</evidence>
<organism evidence="2 3">
    <name type="scientific">Tribonema minus</name>
    <dbReference type="NCBI Taxonomy" id="303371"/>
    <lineage>
        <taxon>Eukaryota</taxon>
        <taxon>Sar</taxon>
        <taxon>Stramenopiles</taxon>
        <taxon>Ochrophyta</taxon>
        <taxon>PX clade</taxon>
        <taxon>Xanthophyceae</taxon>
        <taxon>Tribonematales</taxon>
        <taxon>Tribonemataceae</taxon>
        <taxon>Tribonema</taxon>
    </lineage>
</organism>
<dbReference type="AlphaFoldDB" id="A0A835YRH3"/>
<proteinExistence type="predicted"/>
<feature type="compositionally biased region" description="Low complexity" evidence="1">
    <location>
        <begin position="21"/>
        <end position="36"/>
    </location>
</feature>